<name>A0A0D2I1L5_9EURO</name>
<dbReference type="VEuPathDB" id="FungiDB:Z518_11046"/>
<proteinExistence type="predicted"/>
<dbReference type="GeneID" id="25299117"/>
<organism evidence="2 3">
    <name type="scientific">Rhinocladiella mackenziei CBS 650.93</name>
    <dbReference type="NCBI Taxonomy" id="1442369"/>
    <lineage>
        <taxon>Eukaryota</taxon>
        <taxon>Fungi</taxon>
        <taxon>Dikarya</taxon>
        <taxon>Ascomycota</taxon>
        <taxon>Pezizomycotina</taxon>
        <taxon>Eurotiomycetes</taxon>
        <taxon>Chaetothyriomycetidae</taxon>
        <taxon>Chaetothyriales</taxon>
        <taxon>Herpotrichiellaceae</taxon>
        <taxon>Rhinocladiella</taxon>
    </lineage>
</organism>
<sequence>MTTFIAYQPRESAPLFGSHTFGNSPTVGLPSWVSSRQSPKSPQQATPVSNADFVDLTVSGQNTARKRLVASGNQHAAKSEKCVLALSAT</sequence>
<evidence type="ECO:0000313" key="3">
    <source>
        <dbReference type="Proteomes" id="UP000053617"/>
    </source>
</evidence>
<dbReference type="HOGENOM" id="CLU_2455968_0_0_1"/>
<gene>
    <name evidence="2" type="ORF">Z518_11046</name>
</gene>
<dbReference type="RefSeq" id="XP_013266770.1">
    <property type="nucleotide sequence ID" value="XM_013411316.1"/>
</dbReference>
<feature type="region of interest" description="Disordered" evidence="1">
    <location>
        <begin position="30"/>
        <end position="50"/>
    </location>
</feature>
<feature type="compositionally biased region" description="Polar residues" evidence="1">
    <location>
        <begin position="30"/>
        <end position="49"/>
    </location>
</feature>
<accession>A0A0D2I1L5</accession>
<protein>
    <submittedName>
        <fullName evidence="2">Uncharacterized protein</fullName>
    </submittedName>
</protein>
<keyword evidence="3" id="KW-1185">Reference proteome</keyword>
<dbReference type="Proteomes" id="UP000053617">
    <property type="component" value="Unassembled WGS sequence"/>
</dbReference>
<dbReference type="EMBL" id="KN847485">
    <property type="protein sequence ID" value="KIW99633.1"/>
    <property type="molecule type" value="Genomic_DNA"/>
</dbReference>
<dbReference type="AlphaFoldDB" id="A0A0D2I1L5"/>
<reference evidence="2 3" key="1">
    <citation type="submission" date="2015-01" db="EMBL/GenBank/DDBJ databases">
        <title>The Genome Sequence of Rhinocladiella mackenzie CBS 650.93.</title>
        <authorList>
            <consortium name="The Broad Institute Genomics Platform"/>
            <person name="Cuomo C."/>
            <person name="de Hoog S."/>
            <person name="Gorbushina A."/>
            <person name="Stielow B."/>
            <person name="Teixiera M."/>
            <person name="Abouelleil A."/>
            <person name="Chapman S.B."/>
            <person name="Priest M."/>
            <person name="Young S.K."/>
            <person name="Wortman J."/>
            <person name="Nusbaum C."/>
            <person name="Birren B."/>
        </authorList>
    </citation>
    <scope>NUCLEOTIDE SEQUENCE [LARGE SCALE GENOMIC DNA]</scope>
    <source>
        <strain evidence="2 3">CBS 650.93</strain>
    </source>
</reference>
<evidence type="ECO:0000313" key="2">
    <source>
        <dbReference type="EMBL" id="KIW99633.1"/>
    </source>
</evidence>
<evidence type="ECO:0000256" key="1">
    <source>
        <dbReference type="SAM" id="MobiDB-lite"/>
    </source>
</evidence>